<organism evidence="2">
    <name type="scientific">Grosmannia clavigera (strain kw1407 / UAMH 11150)</name>
    <name type="common">Blue stain fungus</name>
    <name type="synonym">Graphiocladiella clavigera</name>
    <dbReference type="NCBI Taxonomy" id="655863"/>
    <lineage>
        <taxon>Eukaryota</taxon>
        <taxon>Fungi</taxon>
        <taxon>Dikarya</taxon>
        <taxon>Ascomycota</taxon>
        <taxon>Pezizomycotina</taxon>
        <taxon>Sordariomycetes</taxon>
        <taxon>Sordariomycetidae</taxon>
        <taxon>Ophiostomatales</taxon>
        <taxon>Ophiostomataceae</taxon>
        <taxon>Leptographium</taxon>
    </lineage>
</organism>
<dbReference type="RefSeq" id="XP_014172250.1">
    <property type="nucleotide sequence ID" value="XM_014316775.1"/>
</dbReference>
<dbReference type="HOGENOM" id="CLU_2292002_0_0_1"/>
<dbReference type="Proteomes" id="UP000007796">
    <property type="component" value="Unassembled WGS sequence"/>
</dbReference>
<dbReference type="GeneID" id="25975714"/>
<dbReference type="AlphaFoldDB" id="F0XHQ8"/>
<keyword evidence="2" id="KW-1185">Reference proteome</keyword>
<sequence>MNAAIAPITATTATAAPIPMPAFAPPDSVDPAAAVVDPDALLEVVLLVEDFCDCLEDAAGELPEVDPPMPTRLFVLVALDALDIVELVVGKIAVGIAAVLG</sequence>
<dbReference type="InParanoid" id="F0XHQ8"/>
<evidence type="ECO:0000313" key="2">
    <source>
        <dbReference type="Proteomes" id="UP000007796"/>
    </source>
</evidence>
<name>F0XHQ8_GROCL</name>
<accession>F0XHQ8</accession>
<reference evidence="1 2" key="1">
    <citation type="journal article" date="2011" name="Proc. Natl. Acad. Sci. U.S.A.">
        <title>Genome and transcriptome analyses of the mountain pine beetle-fungal symbiont Grosmannia clavigera, a lodgepole pine pathogen.</title>
        <authorList>
            <person name="DiGuistini S."/>
            <person name="Wang Y."/>
            <person name="Liao N.Y."/>
            <person name="Taylor G."/>
            <person name="Tanguay P."/>
            <person name="Feau N."/>
            <person name="Henrissat B."/>
            <person name="Chan S.K."/>
            <person name="Hesse-Orce U."/>
            <person name="Alamouti S.M."/>
            <person name="Tsui C.K.M."/>
            <person name="Docking R.T."/>
            <person name="Levasseur A."/>
            <person name="Haridas S."/>
            <person name="Robertson G."/>
            <person name="Birol I."/>
            <person name="Holt R.A."/>
            <person name="Marra M.A."/>
            <person name="Hamelin R.C."/>
            <person name="Hirst M."/>
            <person name="Jones S.J.M."/>
            <person name="Bohlmann J."/>
            <person name="Breuil C."/>
        </authorList>
    </citation>
    <scope>NUCLEOTIDE SEQUENCE [LARGE SCALE GENOMIC DNA]</scope>
    <source>
        <strain evidence="2">kw1407 / UAMH 11150</strain>
    </source>
</reference>
<dbReference type="EMBL" id="GL629769">
    <property type="protein sequence ID" value="EFX02768.1"/>
    <property type="molecule type" value="Genomic_DNA"/>
</dbReference>
<proteinExistence type="predicted"/>
<evidence type="ECO:0000313" key="1">
    <source>
        <dbReference type="EMBL" id="EFX02768.1"/>
    </source>
</evidence>
<gene>
    <name evidence="1" type="ORF">CMQ_2697</name>
</gene>
<protein>
    <submittedName>
        <fullName evidence="1">Uncharacterized protein</fullName>
    </submittedName>
</protein>